<name>A0AAV6MYF0_9ROSI</name>
<dbReference type="InterPro" id="IPR000504">
    <property type="entry name" value="RRM_dom"/>
</dbReference>
<feature type="region of interest" description="Disordered" evidence="5">
    <location>
        <begin position="428"/>
        <end position="529"/>
    </location>
</feature>
<sequence length="752" mass="81753">MALAAAQGLARDSTRLFWNVLLSEFAGVPVGRLLGLRALGGGRRRRKAMEEGEGASSKMRIYVGGLGAAMTEDDLRKVFQSVGGVVEAVDFIRSKSRSFAYVDFFPSSQSSVSKLFSTYNGCAWKGGKLRLEKAKEHYLARLRREWEEDAEIMNYDDGADLETSAPESTEHVAKSEHIQIFFPSLGEVKSLPISGTGTHKYDFPHVEVPPLPVHFCDCEEHNVSDPTSKSMDAKTGDLDAGNGGIGEDEIKMMNTVLNKLFERQEASHANCNGTMGVKDKDNSKILTDNQPLEDNKEDSDEDSLVLNVMASGSNSKPLPLNSGSKSFKAHGNSKGADRDQKGNSRVQSKKRKSVTNEEFDSNEYVPNISTGSGKGNTNPAYEPVGPSRPQAPDQAMPIQSSRSQKSSWKTLICDKSKASFSISDILPSVPSANEEQPEADALSLAHSSPNRNSDRATAAVLKRKKDKTKPANSNVSFSILDTLPTASSGDQEQTEADDPNRAHSTPNRNSDLATAAVLKRKKDETKPANSNVSFCISDALPTASSADQKQTEAEDLNLAATDAIFESKSKEMKSVESSPEAENTVRNVTSNQGRGAAWKQKSSWTQLVSQEATSFSITQILSNNTSEKQVQRESDVINVNLFAPSENKNSIEQQIQSTAADDSAAFVVAKDETACYDVKKNDQPAVQENEPSPTEAIERHIKPQEAGSFDAKSGETCCPFMRNSRSVAEWTKIKAALSGGSKKKKQRQLDTQ</sequence>
<feature type="compositionally biased region" description="Polar residues" evidence="5">
    <location>
        <begin position="470"/>
        <end position="491"/>
    </location>
</feature>
<evidence type="ECO:0000256" key="1">
    <source>
        <dbReference type="ARBA" id="ARBA00004604"/>
    </source>
</evidence>
<evidence type="ECO:0000256" key="2">
    <source>
        <dbReference type="ARBA" id="ARBA00022884"/>
    </source>
</evidence>
<feature type="non-terminal residue" evidence="7">
    <location>
        <position position="1"/>
    </location>
</feature>
<keyword evidence="2 4" id="KW-0694">RNA-binding</keyword>
<dbReference type="Proteomes" id="UP000685013">
    <property type="component" value="Chromosome 11"/>
</dbReference>
<dbReference type="PANTHER" id="PTHR23099:SF0">
    <property type="entry name" value="GERM CELL NUCLEAR ACIDIC PROTEIN"/>
    <property type="match status" value="1"/>
</dbReference>
<feature type="region of interest" description="Disordered" evidence="5">
    <location>
        <begin position="271"/>
        <end position="409"/>
    </location>
</feature>
<comment type="caution">
    <text evidence="7">The sequence shown here is derived from an EMBL/GenBank/DDBJ whole genome shotgun (WGS) entry which is preliminary data.</text>
</comment>
<accession>A0AAV6MYF0</accession>
<gene>
    <name evidence="7" type="primary">ROS3</name>
    <name evidence="7" type="ORF">SDJN03_16829</name>
</gene>
<dbReference type="CDD" id="cd12226">
    <property type="entry name" value="RRM_NOL8"/>
    <property type="match status" value="1"/>
</dbReference>
<organism evidence="7 8">
    <name type="scientific">Cucurbita argyrosperma subsp. sororia</name>
    <dbReference type="NCBI Taxonomy" id="37648"/>
    <lineage>
        <taxon>Eukaryota</taxon>
        <taxon>Viridiplantae</taxon>
        <taxon>Streptophyta</taxon>
        <taxon>Embryophyta</taxon>
        <taxon>Tracheophyta</taxon>
        <taxon>Spermatophyta</taxon>
        <taxon>Magnoliopsida</taxon>
        <taxon>eudicotyledons</taxon>
        <taxon>Gunneridae</taxon>
        <taxon>Pentapetalae</taxon>
        <taxon>rosids</taxon>
        <taxon>fabids</taxon>
        <taxon>Cucurbitales</taxon>
        <taxon>Cucurbitaceae</taxon>
        <taxon>Cucurbiteae</taxon>
        <taxon>Cucurbita</taxon>
    </lineage>
</organism>
<proteinExistence type="predicted"/>
<dbReference type="GO" id="GO:0005730">
    <property type="term" value="C:nucleolus"/>
    <property type="evidence" value="ECO:0007669"/>
    <property type="project" value="UniProtKB-SubCell"/>
</dbReference>
<evidence type="ECO:0000256" key="3">
    <source>
        <dbReference type="ARBA" id="ARBA00023242"/>
    </source>
</evidence>
<feature type="compositionally biased region" description="Polar residues" evidence="5">
    <location>
        <begin position="397"/>
        <end position="409"/>
    </location>
</feature>
<feature type="compositionally biased region" description="Polar residues" evidence="5">
    <location>
        <begin position="502"/>
        <end position="512"/>
    </location>
</feature>
<keyword evidence="3" id="KW-0539">Nucleus</keyword>
<dbReference type="SMART" id="SM00360">
    <property type="entry name" value="RRM"/>
    <property type="match status" value="1"/>
</dbReference>
<dbReference type="EMBL" id="JAGKQH010000011">
    <property type="protein sequence ID" value="KAG6588264.1"/>
    <property type="molecule type" value="Genomic_DNA"/>
</dbReference>
<dbReference type="PANTHER" id="PTHR23099">
    <property type="entry name" value="TRANSCRIPTIONAL REGULATOR"/>
    <property type="match status" value="1"/>
</dbReference>
<dbReference type="InterPro" id="IPR034138">
    <property type="entry name" value="NOP8_RRM"/>
</dbReference>
<protein>
    <submittedName>
        <fullName evidence="7">Protein REPRESSOR OF SILENCING 3</fullName>
    </submittedName>
</protein>
<evidence type="ECO:0000313" key="7">
    <source>
        <dbReference type="EMBL" id="KAG6588264.1"/>
    </source>
</evidence>
<dbReference type="AlphaFoldDB" id="A0AAV6MYF0"/>
<evidence type="ECO:0000256" key="4">
    <source>
        <dbReference type="PROSITE-ProRule" id="PRU00176"/>
    </source>
</evidence>
<feature type="compositionally biased region" description="Polar residues" evidence="5">
    <location>
        <begin position="367"/>
        <end position="379"/>
    </location>
</feature>
<evidence type="ECO:0000256" key="5">
    <source>
        <dbReference type="SAM" id="MobiDB-lite"/>
    </source>
</evidence>
<feature type="compositionally biased region" description="Polar residues" evidence="5">
    <location>
        <begin position="310"/>
        <end position="325"/>
    </location>
</feature>
<feature type="domain" description="RRM" evidence="6">
    <location>
        <begin position="59"/>
        <end position="136"/>
    </location>
</feature>
<dbReference type="Pfam" id="PF00076">
    <property type="entry name" value="RRM_1"/>
    <property type="match status" value="1"/>
</dbReference>
<dbReference type="PROSITE" id="PS50102">
    <property type="entry name" value="RRM"/>
    <property type="match status" value="1"/>
</dbReference>
<dbReference type="GO" id="GO:0003723">
    <property type="term" value="F:RNA binding"/>
    <property type="evidence" value="ECO:0007669"/>
    <property type="project" value="UniProtKB-UniRule"/>
</dbReference>
<evidence type="ECO:0000259" key="6">
    <source>
        <dbReference type="PROSITE" id="PS50102"/>
    </source>
</evidence>
<keyword evidence="8" id="KW-1185">Reference proteome</keyword>
<feature type="region of interest" description="Disordered" evidence="5">
    <location>
        <begin position="571"/>
        <end position="597"/>
    </location>
</feature>
<evidence type="ECO:0000313" key="8">
    <source>
        <dbReference type="Proteomes" id="UP000685013"/>
    </source>
</evidence>
<reference evidence="7 8" key="1">
    <citation type="journal article" date="2021" name="Hortic Res">
        <title>The domestication of Cucurbita argyrosperma as revealed by the genome of its wild relative.</title>
        <authorList>
            <person name="Barrera-Redondo J."/>
            <person name="Sanchez-de la Vega G."/>
            <person name="Aguirre-Liguori J.A."/>
            <person name="Castellanos-Morales G."/>
            <person name="Gutierrez-Guerrero Y.T."/>
            <person name="Aguirre-Dugua X."/>
            <person name="Aguirre-Planter E."/>
            <person name="Tenaillon M.I."/>
            <person name="Lira-Saade R."/>
            <person name="Eguiarte L.E."/>
        </authorList>
    </citation>
    <scope>NUCLEOTIDE SEQUENCE [LARGE SCALE GENOMIC DNA]</scope>
    <source>
        <strain evidence="7">JBR-2021</strain>
    </source>
</reference>
<feature type="compositionally biased region" description="Polar residues" evidence="5">
    <location>
        <begin position="580"/>
        <end position="593"/>
    </location>
</feature>
<comment type="subcellular location">
    <subcellularLocation>
        <location evidence="1">Nucleus</location>
        <location evidence="1">Nucleolus</location>
    </subcellularLocation>
</comment>